<reference evidence="3" key="1">
    <citation type="submission" date="2021-03" db="EMBL/GenBank/DDBJ databases">
        <authorList>
            <person name="Wang G."/>
        </authorList>
    </citation>
    <scope>NUCLEOTIDE SEQUENCE</scope>
    <source>
        <strain evidence="3">KCTC 12899</strain>
    </source>
</reference>
<keyword evidence="2" id="KW-0560">Oxidoreductase</keyword>
<evidence type="ECO:0000256" key="1">
    <source>
        <dbReference type="ARBA" id="ARBA00006484"/>
    </source>
</evidence>
<dbReference type="CDD" id="cd05233">
    <property type="entry name" value="SDR_c"/>
    <property type="match status" value="1"/>
</dbReference>
<dbReference type="PRINTS" id="PR00080">
    <property type="entry name" value="SDRFAMILY"/>
</dbReference>
<name>A0A8J7QFE4_9BACT</name>
<dbReference type="GO" id="GO:0016491">
    <property type="term" value="F:oxidoreductase activity"/>
    <property type="evidence" value="ECO:0007669"/>
    <property type="project" value="UniProtKB-KW"/>
</dbReference>
<proteinExistence type="inferred from homology"/>
<dbReference type="Pfam" id="PF13561">
    <property type="entry name" value="adh_short_C2"/>
    <property type="match status" value="1"/>
</dbReference>
<dbReference type="Proteomes" id="UP000664417">
    <property type="component" value="Unassembled WGS sequence"/>
</dbReference>
<dbReference type="PANTHER" id="PTHR43639:SF1">
    <property type="entry name" value="SHORT-CHAIN DEHYDROGENASE_REDUCTASE FAMILY PROTEIN"/>
    <property type="match status" value="1"/>
</dbReference>
<evidence type="ECO:0000256" key="2">
    <source>
        <dbReference type="ARBA" id="ARBA00023002"/>
    </source>
</evidence>
<dbReference type="PRINTS" id="PR00081">
    <property type="entry name" value="GDHRDH"/>
</dbReference>
<dbReference type="EMBL" id="JAFREP010000002">
    <property type="protein sequence ID" value="MBO1317425.1"/>
    <property type="molecule type" value="Genomic_DNA"/>
</dbReference>
<dbReference type="RefSeq" id="WP_207856661.1">
    <property type="nucleotide sequence ID" value="NZ_JAFREP010000002.1"/>
</dbReference>
<keyword evidence="4" id="KW-1185">Reference proteome</keyword>
<comment type="similarity">
    <text evidence="1">Belongs to the short-chain dehydrogenases/reductases (SDR) family.</text>
</comment>
<dbReference type="AlphaFoldDB" id="A0A8J7QFE4"/>
<accession>A0A8J7QFE4</accession>
<dbReference type="Gene3D" id="3.40.50.720">
    <property type="entry name" value="NAD(P)-binding Rossmann-like Domain"/>
    <property type="match status" value="1"/>
</dbReference>
<protein>
    <submittedName>
        <fullName evidence="3">SDR family oxidoreductase</fullName>
    </submittedName>
</protein>
<evidence type="ECO:0000313" key="3">
    <source>
        <dbReference type="EMBL" id="MBO1317425.1"/>
    </source>
</evidence>
<sequence length="244" mass="25660">MTASIDTVLITGATQGLGFDMARGFLAAGSRVVLNGRNAAKLTRAADALGESDRVATVVGDIGDPATGRRLVDEALARFGRVDVLINNAGIFEPKPFLEVEETDLLKFWRTNLLGTFFTSQAAARVMKVRGGGAIINIGTVLIDHAAKAFPVTAPMTSKGAVHGLTVNLAAELADDNIRVNTIAAGIIRTPLHNPEQVDQLAGMHLLNRIGEPRDITEAALFLAQNNFTTGVILPVDGGNVAGR</sequence>
<dbReference type="InterPro" id="IPR036291">
    <property type="entry name" value="NAD(P)-bd_dom_sf"/>
</dbReference>
<dbReference type="SUPFAM" id="SSF51735">
    <property type="entry name" value="NAD(P)-binding Rossmann-fold domains"/>
    <property type="match status" value="1"/>
</dbReference>
<dbReference type="FunFam" id="3.40.50.720:FF:000084">
    <property type="entry name" value="Short-chain dehydrogenase reductase"/>
    <property type="match status" value="1"/>
</dbReference>
<dbReference type="InterPro" id="IPR002347">
    <property type="entry name" value="SDR_fam"/>
</dbReference>
<dbReference type="PANTHER" id="PTHR43639">
    <property type="entry name" value="OXIDOREDUCTASE, SHORT-CHAIN DEHYDROGENASE/REDUCTASE FAMILY (AFU_ORTHOLOGUE AFUA_5G02870)"/>
    <property type="match status" value="1"/>
</dbReference>
<evidence type="ECO:0000313" key="4">
    <source>
        <dbReference type="Proteomes" id="UP000664417"/>
    </source>
</evidence>
<organism evidence="3 4">
    <name type="scientific">Acanthopleuribacter pedis</name>
    <dbReference type="NCBI Taxonomy" id="442870"/>
    <lineage>
        <taxon>Bacteria</taxon>
        <taxon>Pseudomonadati</taxon>
        <taxon>Acidobacteriota</taxon>
        <taxon>Holophagae</taxon>
        <taxon>Acanthopleuribacterales</taxon>
        <taxon>Acanthopleuribacteraceae</taxon>
        <taxon>Acanthopleuribacter</taxon>
    </lineage>
</organism>
<gene>
    <name evidence="3" type="ORF">J3U88_03065</name>
</gene>
<comment type="caution">
    <text evidence="3">The sequence shown here is derived from an EMBL/GenBank/DDBJ whole genome shotgun (WGS) entry which is preliminary data.</text>
</comment>